<keyword evidence="5 6" id="KW-0472">Membrane</keyword>
<evidence type="ECO:0000256" key="5">
    <source>
        <dbReference type="ARBA" id="ARBA00023136"/>
    </source>
</evidence>
<dbReference type="Gene3D" id="1.20.1250.20">
    <property type="entry name" value="MFS general substrate transporter like domains"/>
    <property type="match status" value="1"/>
</dbReference>
<reference evidence="8" key="1">
    <citation type="journal article" date="2020" name="mSystems">
        <title>Genome- and Community-Level Interaction Insights into Carbon Utilization and Element Cycling Functions of Hydrothermarchaeota in Hydrothermal Sediment.</title>
        <authorList>
            <person name="Zhou Z."/>
            <person name="Liu Y."/>
            <person name="Xu W."/>
            <person name="Pan J."/>
            <person name="Luo Z.H."/>
            <person name="Li M."/>
        </authorList>
    </citation>
    <scope>NUCLEOTIDE SEQUENCE [LARGE SCALE GENOMIC DNA]</scope>
    <source>
        <strain evidence="8">SpSt-783</strain>
    </source>
</reference>
<feature type="transmembrane region" description="Helical" evidence="6">
    <location>
        <begin position="229"/>
        <end position="246"/>
    </location>
</feature>
<feature type="transmembrane region" description="Helical" evidence="6">
    <location>
        <begin position="333"/>
        <end position="355"/>
    </location>
</feature>
<organism evidence="8">
    <name type="scientific">candidate division WOR-3 bacterium</name>
    <dbReference type="NCBI Taxonomy" id="2052148"/>
    <lineage>
        <taxon>Bacteria</taxon>
        <taxon>Bacteria division WOR-3</taxon>
    </lineage>
</organism>
<feature type="transmembrane region" description="Helical" evidence="6">
    <location>
        <begin position="116"/>
        <end position="136"/>
    </location>
</feature>
<dbReference type="EMBL" id="DTHJ01000091">
    <property type="protein sequence ID" value="HHS62858.1"/>
    <property type="molecule type" value="Genomic_DNA"/>
</dbReference>
<dbReference type="Gene3D" id="1.20.1720.10">
    <property type="entry name" value="Multidrug resistance protein D"/>
    <property type="match status" value="1"/>
</dbReference>
<sequence>MNTSRADTPRDTQKRNIILFVTTIGSFLTPFMGSSLNVALPALGNEFNINALLLSWIPTSYLLAAAMCLVPIGRIADIMGRQKVFFYGVIIFGIFSFLCSMARDFLFFIVCRIFQGIGGAMIFGTAVAILTGIFPIQQRGRVLGINVAGVYLGLSLGPILGGILTQNLGWRSIFYLNAFLGFLMFFLIIIFLKLEKEKFTLKNFDYIGTLFYSPMLFLLMYGFSLLPQILGFVLLLIGIIFLFIFIRFEMNAIQPLLNFGLFKANPVFLFSNLAALINYSATNAVSFLLSLYLQYIKGYPPQQAGIILIAQPLTMTLLSPVAGRLSDRLQPQIIASTGMGLTGLGLFFLSFINSSFSVDSIIIYLLILGLGFALFSSPNTNAVMSSVEKANYGIASSTLATMRLLGQMSSMGIVMLIFSLILGRIKITPEVYPLFINALKIAFYIFTGLCIFGVYASLKRGKIKRE</sequence>
<keyword evidence="3 6" id="KW-0812">Transmembrane</keyword>
<feature type="transmembrane region" description="Helical" evidence="6">
    <location>
        <begin position="52"/>
        <end position="72"/>
    </location>
</feature>
<evidence type="ECO:0000313" key="8">
    <source>
        <dbReference type="EMBL" id="HHS62858.1"/>
    </source>
</evidence>
<evidence type="ECO:0000256" key="2">
    <source>
        <dbReference type="ARBA" id="ARBA00022448"/>
    </source>
</evidence>
<feature type="transmembrane region" description="Helical" evidence="6">
    <location>
        <begin position="267"/>
        <end position="292"/>
    </location>
</feature>
<evidence type="ECO:0000259" key="7">
    <source>
        <dbReference type="PROSITE" id="PS50850"/>
    </source>
</evidence>
<dbReference type="PRINTS" id="PR01036">
    <property type="entry name" value="TCRTETB"/>
</dbReference>
<dbReference type="InterPro" id="IPR020846">
    <property type="entry name" value="MFS_dom"/>
</dbReference>
<gene>
    <name evidence="8" type="ORF">ENV70_04490</name>
</gene>
<dbReference type="Pfam" id="PF07690">
    <property type="entry name" value="MFS_1"/>
    <property type="match status" value="1"/>
</dbReference>
<keyword evidence="2" id="KW-0813">Transport</keyword>
<feature type="transmembrane region" description="Helical" evidence="6">
    <location>
        <begin position="173"/>
        <end position="192"/>
    </location>
</feature>
<name>A0A7C6AFZ1_UNCW3</name>
<protein>
    <submittedName>
        <fullName evidence="8">MFS transporter</fullName>
    </submittedName>
</protein>
<proteinExistence type="predicted"/>
<dbReference type="AlphaFoldDB" id="A0A7C6AFZ1"/>
<dbReference type="InterPro" id="IPR036259">
    <property type="entry name" value="MFS_trans_sf"/>
</dbReference>
<feature type="transmembrane region" description="Helical" evidence="6">
    <location>
        <begin position="17"/>
        <end position="40"/>
    </location>
</feature>
<feature type="transmembrane region" description="Helical" evidence="6">
    <location>
        <begin position="143"/>
        <end position="161"/>
    </location>
</feature>
<evidence type="ECO:0000256" key="6">
    <source>
        <dbReference type="SAM" id="Phobius"/>
    </source>
</evidence>
<feature type="transmembrane region" description="Helical" evidence="6">
    <location>
        <begin position="361"/>
        <end position="383"/>
    </location>
</feature>
<dbReference type="CDD" id="cd17321">
    <property type="entry name" value="MFS_MMR_MDR_like"/>
    <property type="match status" value="1"/>
</dbReference>
<comment type="subcellular location">
    <subcellularLocation>
        <location evidence="1">Membrane</location>
        <topology evidence="1">Multi-pass membrane protein</topology>
    </subcellularLocation>
</comment>
<feature type="transmembrane region" description="Helical" evidence="6">
    <location>
        <begin position="84"/>
        <end position="110"/>
    </location>
</feature>
<dbReference type="PROSITE" id="PS50850">
    <property type="entry name" value="MFS"/>
    <property type="match status" value="1"/>
</dbReference>
<feature type="transmembrane region" description="Helical" evidence="6">
    <location>
        <begin position="204"/>
        <end position="223"/>
    </location>
</feature>
<dbReference type="PANTHER" id="PTHR42718">
    <property type="entry name" value="MAJOR FACILITATOR SUPERFAMILY MULTIDRUG TRANSPORTER MFSC"/>
    <property type="match status" value="1"/>
</dbReference>
<dbReference type="GO" id="GO:0016020">
    <property type="term" value="C:membrane"/>
    <property type="evidence" value="ECO:0007669"/>
    <property type="project" value="UniProtKB-SubCell"/>
</dbReference>
<dbReference type="SUPFAM" id="SSF103473">
    <property type="entry name" value="MFS general substrate transporter"/>
    <property type="match status" value="1"/>
</dbReference>
<keyword evidence="4 6" id="KW-1133">Transmembrane helix</keyword>
<evidence type="ECO:0000256" key="4">
    <source>
        <dbReference type="ARBA" id="ARBA00022989"/>
    </source>
</evidence>
<dbReference type="InterPro" id="IPR011701">
    <property type="entry name" value="MFS"/>
</dbReference>
<dbReference type="FunFam" id="1.20.1250.20:FF:000503">
    <property type="entry name" value="Drug resistance transporter, EmrB/QacA subfamily"/>
    <property type="match status" value="1"/>
</dbReference>
<accession>A0A7C6AFZ1</accession>
<feature type="transmembrane region" description="Helical" evidence="6">
    <location>
        <begin position="434"/>
        <end position="458"/>
    </location>
</feature>
<dbReference type="GO" id="GO:0022857">
    <property type="term" value="F:transmembrane transporter activity"/>
    <property type="evidence" value="ECO:0007669"/>
    <property type="project" value="InterPro"/>
</dbReference>
<feature type="domain" description="Major facilitator superfamily (MFS) profile" evidence="7">
    <location>
        <begin position="18"/>
        <end position="465"/>
    </location>
</feature>
<evidence type="ECO:0000256" key="3">
    <source>
        <dbReference type="ARBA" id="ARBA00022692"/>
    </source>
</evidence>
<comment type="caution">
    <text evidence="8">The sequence shown here is derived from an EMBL/GenBank/DDBJ whole genome shotgun (WGS) entry which is preliminary data.</text>
</comment>
<dbReference type="PANTHER" id="PTHR42718:SF9">
    <property type="entry name" value="MAJOR FACILITATOR SUPERFAMILY MULTIDRUG TRANSPORTER MFSC"/>
    <property type="match status" value="1"/>
</dbReference>
<feature type="transmembrane region" description="Helical" evidence="6">
    <location>
        <begin position="304"/>
        <end position="321"/>
    </location>
</feature>
<evidence type="ECO:0000256" key="1">
    <source>
        <dbReference type="ARBA" id="ARBA00004141"/>
    </source>
</evidence>
<feature type="transmembrane region" description="Helical" evidence="6">
    <location>
        <begin position="404"/>
        <end position="422"/>
    </location>
</feature>